<dbReference type="OrthoDB" id="9764953at2"/>
<dbReference type="SUPFAM" id="SSF53474">
    <property type="entry name" value="alpha/beta-Hydrolases"/>
    <property type="match status" value="2"/>
</dbReference>
<name>A0A0C1IWL3_9BACT</name>
<dbReference type="PANTHER" id="PTHR43037:SF4">
    <property type="entry name" value="PEPTIDASE S9 PROLYL OLIGOPEPTIDASE CATALYTIC DOMAIN-CONTAINING PROTEIN"/>
    <property type="match status" value="1"/>
</dbReference>
<proteinExistence type="predicted"/>
<keyword evidence="5" id="KW-1185">Reference proteome</keyword>
<dbReference type="RefSeq" id="WP_039138891.1">
    <property type="nucleotide sequence ID" value="NZ_JSVC01000009.1"/>
</dbReference>
<dbReference type="STRING" id="1349421.OI18_08230"/>
<dbReference type="Proteomes" id="UP000031408">
    <property type="component" value="Unassembled WGS sequence"/>
</dbReference>
<evidence type="ECO:0000313" key="4">
    <source>
        <dbReference type="EMBL" id="KIC94889.1"/>
    </source>
</evidence>
<keyword evidence="1 2" id="KW-0732">Signal</keyword>
<feature type="domain" description="Peptidase S9 prolyl oligopeptidase catalytic" evidence="3">
    <location>
        <begin position="345"/>
        <end position="508"/>
    </location>
</feature>
<gene>
    <name evidence="4" type="ORF">OI18_08230</name>
</gene>
<dbReference type="InterPro" id="IPR001375">
    <property type="entry name" value="Peptidase_S9_cat"/>
</dbReference>
<feature type="chain" id="PRO_5002151885" description="Peptidase S9 prolyl oligopeptidase catalytic domain-containing protein" evidence="2">
    <location>
        <begin position="20"/>
        <end position="814"/>
    </location>
</feature>
<reference evidence="4 5" key="1">
    <citation type="submission" date="2014-11" db="EMBL/GenBank/DDBJ databases">
        <title>Genome sequence of Flavihumibacter solisilvae 3-3.</title>
        <authorList>
            <person name="Zhou G."/>
            <person name="Li M."/>
            <person name="Wang G."/>
        </authorList>
    </citation>
    <scope>NUCLEOTIDE SEQUENCE [LARGE SCALE GENOMIC DNA]</scope>
    <source>
        <strain evidence="4 5">3-3</strain>
    </source>
</reference>
<dbReference type="AlphaFoldDB" id="A0A0C1IWL3"/>
<protein>
    <recommendedName>
        <fullName evidence="3">Peptidase S9 prolyl oligopeptidase catalytic domain-containing protein</fullName>
    </recommendedName>
</protein>
<sequence length="814" mass="89422">MKRVIIAGLLLAGCINGFAQKSHVFTEGLYVGNVSHYGREAVYSDVLAYRLYTNSMATPAGGQVFDTVKGKPVSWQLIKADSLNRMRGSRGFGGGGGYFYLTYTSGKQQVALLKMAGNSAVYVNGELHTGDPYGSGWLYIPVTLKKGLNEFYARAGFLTASLEFPAKPVHLNIQDPTMPFIVAGLNNNELMGAVVVTNTTSKKLSGLEIATSLNNNKLRSSIPEIPAMSSRKVIFRFNGQDISAKGKYACDLQLLQSGKALDDTSIQVEAVDANESYSRTFISNIDGSLQYYAVTPTSGKPDNAALFLSVHGAGVEAIGQARAYKPKDWGNLIAATNRRPRGFNWEDWGRLDALEVLNIGLNQFKPDPRKIYLTGHSMGGHGTWFLGATYPDKWAAIAPCAGYPTLKGYGSADGLVPDNSSVPIEQMLLRSSNQSDVPRLAENYKQLGVYIFHGDSDRVVSVNYARQMRAQLGGFHSDMSYYEYPGGSHWFGDHSVDWKPIFDFFQWHQSKADSAVNEIDFQTASPGISPAYRWASILQQDLPLQYSRIKLNRNKTAGTITGSATNARLLKFSLEDFGANKSIRITLDSQQAITYTTKQNDSIFLVKADGKWTIATAPTASEKNPARYGTLKDAFNHRMVFVYGTTGNREENEWSFNKARFDAETWYYRGNGAVDIISDKEFSPEKYKDRGVIIFGNKSTNSAWKSLLSDCPIQVDRNQVIAGGTTMNGDDLSAYFVWPNSRSAVASVGVVTGTGIKGMKAANANQYFAGASGFPDFMIHDLRMLQKGVEGVKMAGFFDHNWKLVPSTEMVIVP</sequence>
<dbReference type="InterPro" id="IPR029058">
    <property type="entry name" value="AB_hydrolase_fold"/>
</dbReference>
<dbReference type="EMBL" id="JSVC01000009">
    <property type="protein sequence ID" value="KIC94889.1"/>
    <property type="molecule type" value="Genomic_DNA"/>
</dbReference>
<dbReference type="Gene3D" id="3.40.50.1820">
    <property type="entry name" value="alpha/beta hydrolase"/>
    <property type="match status" value="1"/>
</dbReference>
<comment type="caution">
    <text evidence="4">The sequence shown here is derived from an EMBL/GenBank/DDBJ whole genome shotgun (WGS) entry which is preliminary data.</text>
</comment>
<dbReference type="PANTHER" id="PTHR43037">
    <property type="entry name" value="UNNAMED PRODUCT-RELATED"/>
    <property type="match status" value="1"/>
</dbReference>
<dbReference type="InterPro" id="IPR050955">
    <property type="entry name" value="Plant_Biomass_Hydrol_Est"/>
</dbReference>
<accession>A0A0C1IWL3</accession>
<evidence type="ECO:0000313" key="5">
    <source>
        <dbReference type="Proteomes" id="UP000031408"/>
    </source>
</evidence>
<evidence type="ECO:0000259" key="3">
    <source>
        <dbReference type="Pfam" id="PF00326"/>
    </source>
</evidence>
<dbReference type="Pfam" id="PF00326">
    <property type="entry name" value="Peptidase_S9"/>
    <property type="match status" value="1"/>
</dbReference>
<evidence type="ECO:0000256" key="1">
    <source>
        <dbReference type="ARBA" id="ARBA00022729"/>
    </source>
</evidence>
<organism evidence="4 5">
    <name type="scientific">Flavihumibacter solisilvae</name>
    <dbReference type="NCBI Taxonomy" id="1349421"/>
    <lineage>
        <taxon>Bacteria</taxon>
        <taxon>Pseudomonadati</taxon>
        <taxon>Bacteroidota</taxon>
        <taxon>Chitinophagia</taxon>
        <taxon>Chitinophagales</taxon>
        <taxon>Chitinophagaceae</taxon>
        <taxon>Flavihumibacter</taxon>
    </lineage>
</organism>
<evidence type="ECO:0000256" key="2">
    <source>
        <dbReference type="SAM" id="SignalP"/>
    </source>
</evidence>
<feature type="signal peptide" evidence="2">
    <location>
        <begin position="1"/>
        <end position="19"/>
    </location>
</feature>